<evidence type="ECO:0000313" key="2">
    <source>
        <dbReference type="Proteomes" id="UP000886501"/>
    </source>
</evidence>
<comment type="caution">
    <text evidence="1">The sequence shown here is derived from an EMBL/GenBank/DDBJ whole genome shotgun (WGS) entry which is preliminary data.</text>
</comment>
<evidence type="ECO:0000313" key="1">
    <source>
        <dbReference type="EMBL" id="KAF9643890.1"/>
    </source>
</evidence>
<organism evidence="1 2">
    <name type="scientific">Thelephora ganbajun</name>
    <name type="common">Ganba fungus</name>
    <dbReference type="NCBI Taxonomy" id="370292"/>
    <lineage>
        <taxon>Eukaryota</taxon>
        <taxon>Fungi</taxon>
        <taxon>Dikarya</taxon>
        <taxon>Basidiomycota</taxon>
        <taxon>Agaricomycotina</taxon>
        <taxon>Agaricomycetes</taxon>
        <taxon>Thelephorales</taxon>
        <taxon>Thelephoraceae</taxon>
        <taxon>Thelephora</taxon>
    </lineage>
</organism>
<reference evidence="1" key="2">
    <citation type="journal article" date="2020" name="Nat. Commun.">
        <title>Large-scale genome sequencing of mycorrhizal fungi provides insights into the early evolution of symbiotic traits.</title>
        <authorList>
            <person name="Miyauchi S."/>
            <person name="Kiss E."/>
            <person name="Kuo A."/>
            <person name="Drula E."/>
            <person name="Kohler A."/>
            <person name="Sanchez-Garcia M."/>
            <person name="Morin E."/>
            <person name="Andreopoulos B."/>
            <person name="Barry K.W."/>
            <person name="Bonito G."/>
            <person name="Buee M."/>
            <person name="Carver A."/>
            <person name="Chen C."/>
            <person name="Cichocki N."/>
            <person name="Clum A."/>
            <person name="Culley D."/>
            <person name="Crous P.W."/>
            <person name="Fauchery L."/>
            <person name="Girlanda M."/>
            <person name="Hayes R.D."/>
            <person name="Keri Z."/>
            <person name="LaButti K."/>
            <person name="Lipzen A."/>
            <person name="Lombard V."/>
            <person name="Magnuson J."/>
            <person name="Maillard F."/>
            <person name="Murat C."/>
            <person name="Nolan M."/>
            <person name="Ohm R.A."/>
            <person name="Pangilinan J."/>
            <person name="Pereira M.F."/>
            <person name="Perotto S."/>
            <person name="Peter M."/>
            <person name="Pfister S."/>
            <person name="Riley R."/>
            <person name="Sitrit Y."/>
            <person name="Stielow J.B."/>
            <person name="Szollosi G."/>
            <person name="Zifcakova L."/>
            <person name="Stursova M."/>
            <person name="Spatafora J.W."/>
            <person name="Tedersoo L."/>
            <person name="Vaario L.M."/>
            <person name="Yamada A."/>
            <person name="Yan M."/>
            <person name="Wang P."/>
            <person name="Xu J."/>
            <person name="Bruns T."/>
            <person name="Baldrian P."/>
            <person name="Vilgalys R."/>
            <person name="Dunand C."/>
            <person name="Henrissat B."/>
            <person name="Grigoriev I.V."/>
            <person name="Hibbett D."/>
            <person name="Nagy L.G."/>
            <person name="Martin F.M."/>
        </authorList>
    </citation>
    <scope>NUCLEOTIDE SEQUENCE</scope>
    <source>
        <strain evidence="1">P2</strain>
    </source>
</reference>
<gene>
    <name evidence="1" type="ORF">BDM02DRAFT_1282383</name>
</gene>
<protein>
    <submittedName>
        <fullName evidence="1">Uncharacterized protein</fullName>
    </submittedName>
</protein>
<proteinExistence type="predicted"/>
<keyword evidence="2" id="KW-1185">Reference proteome</keyword>
<dbReference type="EMBL" id="MU118177">
    <property type="protein sequence ID" value="KAF9643890.1"/>
    <property type="molecule type" value="Genomic_DNA"/>
</dbReference>
<dbReference type="Proteomes" id="UP000886501">
    <property type="component" value="Unassembled WGS sequence"/>
</dbReference>
<name>A0ACB6Z3D2_THEGA</name>
<accession>A0ACB6Z3D2</accession>
<sequence length="179" mass="20682">MPQEFMSWIITCRENSDSTEAERNAIPKSFMQQTGSSWEDTSDDPDQRLASDVSCFLHQRWLDHYPACYPRRRRLRFRIHKLLFFTSLIFKDMFKLSQPLSATSNIDAIDVVDPTRASKDILCFIYPSTDPPAINDLTLLADFLVLVDKYDTGVARPRLRRSLLEFAGTEPPRVCAIPY</sequence>
<reference evidence="1" key="1">
    <citation type="submission" date="2019-10" db="EMBL/GenBank/DDBJ databases">
        <authorList>
            <consortium name="DOE Joint Genome Institute"/>
            <person name="Kuo A."/>
            <person name="Miyauchi S."/>
            <person name="Kiss E."/>
            <person name="Drula E."/>
            <person name="Kohler A."/>
            <person name="Sanchez-Garcia M."/>
            <person name="Andreopoulos B."/>
            <person name="Barry K.W."/>
            <person name="Bonito G."/>
            <person name="Buee M."/>
            <person name="Carver A."/>
            <person name="Chen C."/>
            <person name="Cichocki N."/>
            <person name="Clum A."/>
            <person name="Culley D."/>
            <person name="Crous P.W."/>
            <person name="Fauchery L."/>
            <person name="Girlanda M."/>
            <person name="Hayes R."/>
            <person name="Keri Z."/>
            <person name="Labutti K."/>
            <person name="Lipzen A."/>
            <person name="Lombard V."/>
            <person name="Magnuson J."/>
            <person name="Maillard F."/>
            <person name="Morin E."/>
            <person name="Murat C."/>
            <person name="Nolan M."/>
            <person name="Ohm R."/>
            <person name="Pangilinan J."/>
            <person name="Pereira M."/>
            <person name="Perotto S."/>
            <person name="Peter M."/>
            <person name="Riley R."/>
            <person name="Sitrit Y."/>
            <person name="Stielow B."/>
            <person name="Szollosi G."/>
            <person name="Zifcakova L."/>
            <person name="Stursova M."/>
            <person name="Spatafora J.W."/>
            <person name="Tedersoo L."/>
            <person name="Vaario L.-M."/>
            <person name="Yamada A."/>
            <person name="Yan M."/>
            <person name="Wang P."/>
            <person name="Xu J."/>
            <person name="Bruns T."/>
            <person name="Baldrian P."/>
            <person name="Vilgalys R."/>
            <person name="Henrissat B."/>
            <person name="Grigoriev I.V."/>
            <person name="Hibbett D."/>
            <person name="Nagy L.G."/>
            <person name="Martin F.M."/>
        </authorList>
    </citation>
    <scope>NUCLEOTIDE SEQUENCE</scope>
    <source>
        <strain evidence="1">P2</strain>
    </source>
</reference>